<dbReference type="EMBL" id="CM001221">
    <property type="protein sequence ID" value="AES96405.2"/>
    <property type="molecule type" value="Genomic_DNA"/>
</dbReference>
<keyword evidence="3" id="KW-0677">Repeat</keyword>
<evidence type="ECO:0000256" key="5">
    <source>
        <dbReference type="PROSITE-ProRule" id="PRU00810"/>
    </source>
</evidence>
<dbReference type="PANTHER" id="PTHR12346:SF0">
    <property type="entry name" value="SIN3A, ISOFORM G"/>
    <property type="match status" value="1"/>
</dbReference>
<gene>
    <name evidence="7" type="primary">11408137</name>
    <name evidence="6" type="ordered locus">MTR_5g036790</name>
</gene>
<keyword evidence="2" id="KW-0678">Repressor</keyword>
<dbReference type="Proteomes" id="UP000002051">
    <property type="component" value="Chromosome 5"/>
</dbReference>
<dbReference type="FunFam" id="1.20.1160.11:FF:000003">
    <property type="entry name" value="Paired amphipathic helix SIN3-like protein"/>
    <property type="match status" value="1"/>
</dbReference>
<dbReference type="InterPro" id="IPR036600">
    <property type="entry name" value="PAH_sf"/>
</dbReference>
<keyword evidence="4 5" id="KW-0539">Nucleus</keyword>
<dbReference type="GO" id="GO:0003714">
    <property type="term" value="F:transcription corepressor activity"/>
    <property type="evidence" value="ECO:0007669"/>
    <property type="project" value="InterPro"/>
</dbReference>
<evidence type="ECO:0000256" key="4">
    <source>
        <dbReference type="ARBA" id="ARBA00023242"/>
    </source>
</evidence>
<proteinExistence type="predicted"/>
<evidence type="ECO:0000256" key="1">
    <source>
        <dbReference type="ARBA" id="ARBA00004123"/>
    </source>
</evidence>
<organism evidence="6 8">
    <name type="scientific">Medicago truncatula</name>
    <name type="common">Barrel medic</name>
    <name type="synonym">Medicago tribuloides</name>
    <dbReference type="NCBI Taxonomy" id="3880"/>
    <lineage>
        <taxon>Eukaryota</taxon>
        <taxon>Viridiplantae</taxon>
        <taxon>Streptophyta</taxon>
        <taxon>Embryophyta</taxon>
        <taxon>Tracheophyta</taxon>
        <taxon>Spermatophyta</taxon>
        <taxon>Magnoliopsida</taxon>
        <taxon>eudicotyledons</taxon>
        <taxon>Gunneridae</taxon>
        <taxon>Pentapetalae</taxon>
        <taxon>rosids</taxon>
        <taxon>fabids</taxon>
        <taxon>Fabales</taxon>
        <taxon>Fabaceae</taxon>
        <taxon>Papilionoideae</taxon>
        <taxon>50 kb inversion clade</taxon>
        <taxon>NPAAA clade</taxon>
        <taxon>Hologalegina</taxon>
        <taxon>IRL clade</taxon>
        <taxon>Trifolieae</taxon>
        <taxon>Medicago</taxon>
    </lineage>
</organism>
<name>G7K6X3_MEDTR</name>
<sequence>MKPQKMKRIYANRPVVDYEYVARYVMKVKTRFQHAGHVYSSFLDILQMYRQKEKNLDEVIREVAILFQGHDDLIHEFANFLPLRG</sequence>
<dbReference type="eggNOG" id="KOG4204">
    <property type="taxonomic scope" value="Eukaryota"/>
</dbReference>
<dbReference type="KEGG" id="mtr:11408137"/>
<dbReference type="Pfam" id="PF02671">
    <property type="entry name" value="PAH"/>
    <property type="match status" value="1"/>
</dbReference>
<dbReference type="InterPro" id="IPR003822">
    <property type="entry name" value="PAH"/>
</dbReference>
<dbReference type="Gene3D" id="1.20.1160.11">
    <property type="entry name" value="Paired amphipathic helix"/>
    <property type="match status" value="1"/>
</dbReference>
<comment type="subcellular location">
    <subcellularLocation>
        <location evidence="1 5">Nucleus</location>
    </subcellularLocation>
</comment>
<accession>A0A0C3XHC0</accession>
<keyword evidence="8" id="KW-1185">Reference proteome</keyword>
<dbReference type="PROSITE" id="PS51477">
    <property type="entry name" value="PAH"/>
    <property type="match status" value="1"/>
</dbReference>
<dbReference type="PaxDb" id="3880-AES96405"/>
<dbReference type="InterPro" id="IPR039774">
    <property type="entry name" value="Sin3-like"/>
</dbReference>
<dbReference type="AlphaFoldDB" id="G7K6X3"/>
<protein>
    <submittedName>
        <fullName evidence="6">Paired amphipathic helix protein</fullName>
    </submittedName>
</protein>
<dbReference type="PANTHER" id="PTHR12346">
    <property type="entry name" value="SIN3B-RELATED"/>
    <property type="match status" value="1"/>
</dbReference>
<evidence type="ECO:0000313" key="7">
    <source>
        <dbReference type="EnsemblPlants" id="AES96405"/>
    </source>
</evidence>
<dbReference type="STRING" id="3880.G7K6X3"/>
<reference evidence="6 8" key="1">
    <citation type="journal article" date="2011" name="Nature">
        <title>The Medicago genome provides insight into the evolution of rhizobial symbioses.</title>
        <authorList>
            <person name="Young N.D."/>
            <person name="Debelle F."/>
            <person name="Oldroyd G.E."/>
            <person name="Geurts R."/>
            <person name="Cannon S.B."/>
            <person name="Udvardi M.K."/>
            <person name="Benedito V.A."/>
            <person name="Mayer K.F."/>
            <person name="Gouzy J."/>
            <person name="Schoof H."/>
            <person name="Van de Peer Y."/>
            <person name="Proost S."/>
            <person name="Cook D.R."/>
            <person name="Meyers B.C."/>
            <person name="Spannagl M."/>
            <person name="Cheung F."/>
            <person name="De Mita S."/>
            <person name="Krishnakumar V."/>
            <person name="Gundlach H."/>
            <person name="Zhou S."/>
            <person name="Mudge J."/>
            <person name="Bharti A.K."/>
            <person name="Murray J.D."/>
            <person name="Naoumkina M.A."/>
            <person name="Rosen B."/>
            <person name="Silverstein K.A."/>
            <person name="Tang H."/>
            <person name="Rombauts S."/>
            <person name="Zhao P.X."/>
            <person name="Zhou P."/>
            <person name="Barbe V."/>
            <person name="Bardou P."/>
            <person name="Bechner M."/>
            <person name="Bellec A."/>
            <person name="Berger A."/>
            <person name="Berges H."/>
            <person name="Bidwell S."/>
            <person name="Bisseling T."/>
            <person name="Choisne N."/>
            <person name="Couloux A."/>
            <person name="Denny R."/>
            <person name="Deshpande S."/>
            <person name="Dai X."/>
            <person name="Doyle J.J."/>
            <person name="Dudez A.M."/>
            <person name="Farmer A.D."/>
            <person name="Fouteau S."/>
            <person name="Franken C."/>
            <person name="Gibelin C."/>
            <person name="Gish J."/>
            <person name="Goldstein S."/>
            <person name="Gonzalez A.J."/>
            <person name="Green P.J."/>
            <person name="Hallab A."/>
            <person name="Hartog M."/>
            <person name="Hua A."/>
            <person name="Humphray S.J."/>
            <person name="Jeong D.H."/>
            <person name="Jing Y."/>
            <person name="Jocker A."/>
            <person name="Kenton S.M."/>
            <person name="Kim D.J."/>
            <person name="Klee K."/>
            <person name="Lai H."/>
            <person name="Lang C."/>
            <person name="Lin S."/>
            <person name="Macmil S.L."/>
            <person name="Magdelenat G."/>
            <person name="Matthews L."/>
            <person name="McCorrison J."/>
            <person name="Monaghan E.L."/>
            <person name="Mun J.H."/>
            <person name="Najar F.Z."/>
            <person name="Nicholson C."/>
            <person name="Noirot C."/>
            <person name="O'Bleness M."/>
            <person name="Paule C.R."/>
            <person name="Poulain J."/>
            <person name="Prion F."/>
            <person name="Qin B."/>
            <person name="Qu C."/>
            <person name="Retzel E.F."/>
            <person name="Riddle C."/>
            <person name="Sallet E."/>
            <person name="Samain S."/>
            <person name="Samson N."/>
            <person name="Sanders I."/>
            <person name="Saurat O."/>
            <person name="Scarpelli C."/>
            <person name="Schiex T."/>
            <person name="Segurens B."/>
            <person name="Severin A.J."/>
            <person name="Sherrier D.J."/>
            <person name="Shi R."/>
            <person name="Sims S."/>
            <person name="Singer S.R."/>
            <person name="Sinharoy S."/>
            <person name="Sterck L."/>
            <person name="Viollet A."/>
            <person name="Wang B.B."/>
            <person name="Wang K."/>
            <person name="Wang M."/>
            <person name="Wang X."/>
            <person name="Warfsmann J."/>
            <person name="Weissenbach J."/>
            <person name="White D.D."/>
            <person name="White J.D."/>
            <person name="Wiley G.B."/>
            <person name="Wincker P."/>
            <person name="Xing Y."/>
            <person name="Yang L."/>
            <person name="Yao Z."/>
            <person name="Ying F."/>
            <person name="Zhai J."/>
            <person name="Zhou L."/>
            <person name="Zuber A."/>
            <person name="Denarie J."/>
            <person name="Dixon R.A."/>
            <person name="May G.D."/>
            <person name="Schwartz D.C."/>
            <person name="Rogers J."/>
            <person name="Quetier F."/>
            <person name="Town C.D."/>
            <person name="Roe B.A."/>
        </authorList>
    </citation>
    <scope>NUCLEOTIDE SEQUENCE [LARGE SCALE GENOMIC DNA]</scope>
    <source>
        <strain evidence="6">A17</strain>
        <strain evidence="7 8">cv. Jemalong A17</strain>
    </source>
</reference>
<evidence type="ECO:0000256" key="3">
    <source>
        <dbReference type="ARBA" id="ARBA00022737"/>
    </source>
</evidence>
<dbReference type="EnsemblPlants" id="AES96405">
    <property type="protein sequence ID" value="AES96405"/>
    <property type="gene ID" value="MTR_5g036790"/>
</dbReference>
<dbReference type="SUPFAM" id="SSF47762">
    <property type="entry name" value="PAH2 domain"/>
    <property type="match status" value="1"/>
</dbReference>
<accession>G7K6X3</accession>
<dbReference type="GO" id="GO:0005634">
    <property type="term" value="C:nucleus"/>
    <property type="evidence" value="ECO:0007669"/>
    <property type="project" value="UniProtKB-SubCell"/>
</dbReference>
<evidence type="ECO:0000313" key="6">
    <source>
        <dbReference type="EMBL" id="AES96405.2"/>
    </source>
</evidence>
<dbReference type="OrthoDB" id="4728498at2759"/>
<reference evidence="6 8" key="2">
    <citation type="journal article" date="2014" name="BMC Genomics">
        <title>An improved genome release (version Mt4.0) for the model legume Medicago truncatula.</title>
        <authorList>
            <person name="Tang H."/>
            <person name="Krishnakumar V."/>
            <person name="Bidwell S."/>
            <person name="Rosen B."/>
            <person name="Chan A."/>
            <person name="Zhou S."/>
            <person name="Gentzbittel L."/>
            <person name="Childs K.L."/>
            <person name="Yandell M."/>
            <person name="Gundlach H."/>
            <person name="Mayer K.F."/>
            <person name="Schwartz D.C."/>
            <person name="Town C.D."/>
        </authorList>
    </citation>
    <scope>GENOME REANNOTATION</scope>
    <source>
        <strain evidence="7 8">cv. Jemalong A17</strain>
    </source>
</reference>
<dbReference type="HOGENOM" id="CLU_192470_0_0_1"/>
<evidence type="ECO:0000256" key="2">
    <source>
        <dbReference type="ARBA" id="ARBA00022491"/>
    </source>
</evidence>
<evidence type="ECO:0000313" key="8">
    <source>
        <dbReference type="Proteomes" id="UP000002051"/>
    </source>
</evidence>
<reference evidence="7" key="3">
    <citation type="submission" date="2015-04" db="UniProtKB">
        <authorList>
            <consortium name="EnsemblPlants"/>
        </authorList>
    </citation>
    <scope>IDENTIFICATION</scope>
    <source>
        <strain evidence="7">cv. Jemalong A17</strain>
    </source>
</reference>